<feature type="transmembrane region" description="Helical" evidence="1">
    <location>
        <begin position="37"/>
        <end position="53"/>
    </location>
</feature>
<organism evidence="3 4">
    <name type="scientific">Candidatus Roizmanbacteria bacterium RIFCSPLOWO2_02_FULL_36_11</name>
    <dbReference type="NCBI Taxonomy" id="1802071"/>
    <lineage>
        <taxon>Bacteria</taxon>
        <taxon>Candidatus Roizmaniibacteriota</taxon>
    </lineage>
</organism>
<evidence type="ECO:0000256" key="1">
    <source>
        <dbReference type="SAM" id="Phobius"/>
    </source>
</evidence>
<dbReference type="InterPro" id="IPR003675">
    <property type="entry name" value="Rce1/LyrA-like_dom"/>
</dbReference>
<keyword evidence="1" id="KW-0472">Membrane</keyword>
<dbReference type="Pfam" id="PF02517">
    <property type="entry name" value="Rce1-like"/>
    <property type="match status" value="1"/>
</dbReference>
<accession>A0A1F7JFM7</accession>
<feature type="domain" description="CAAX prenyl protease 2/Lysostaphin resistance protein A-like" evidence="2">
    <location>
        <begin position="114"/>
        <end position="214"/>
    </location>
</feature>
<feature type="transmembrane region" description="Helical" evidence="1">
    <location>
        <begin position="202"/>
        <end position="219"/>
    </location>
</feature>
<evidence type="ECO:0000259" key="2">
    <source>
        <dbReference type="Pfam" id="PF02517"/>
    </source>
</evidence>
<keyword evidence="1" id="KW-1133">Transmembrane helix</keyword>
<name>A0A1F7JFM7_9BACT</name>
<protein>
    <recommendedName>
        <fullName evidence="2">CAAX prenyl protease 2/Lysostaphin resistance protein A-like domain-containing protein</fullName>
    </recommendedName>
</protein>
<comment type="caution">
    <text evidence="3">The sequence shown here is derived from an EMBL/GenBank/DDBJ whole genome shotgun (WGS) entry which is preliminary data.</text>
</comment>
<dbReference type="Proteomes" id="UP000177418">
    <property type="component" value="Unassembled WGS sequence"/>
</dbReference>
<evidence type="ECO:0000313" key="3">
    <source>
        <dbReference type="EMBL" id="OGK54409.1"/>
    </source>
</evidence>
<evidence type="ECO:0000313" key="4">
    <source>
        <dbReference type="Proteomes" id="UP000177418"/>
    </source>
</evidence>
<feature type="transmembrane region" description="Helical" evidence="1">
    <location>
        <begin position="107"/>
        <end position="127"/>
    </location>
</feature>
<dbReference type="AlphaFoldDB" id="A0A1F7JFM7"/>
<dbReference type="GO" id="GO:0004175">
    <property type="term" value="F:endopeptidase activity"/>
    <property type="evidence" value="ECO:0007669"/>
    <property type="project" value="UniProtKB-ARBA"/>
</dbReference>
<feature type="transmembrane region" description="Helical" evidence="1">
    <location>
        <begin position="74"/>
        <end position="95"/>
    </location>
</feature>
<dbReference type="EMBL" id="MGAV01000016">
    <property type="protein sequence ID" value="OGK54409.1"/>
    <property type="molecule type" value="Genomic_DNA"/>
</dbReference>
<feature type="transmembrane region" description="Helical" evidence="1">
    <location>
        <begin position="7"/>
        <end position="25"/>
    </location>
</feature>
<gene>
    <name evidence="3" type="ORF">A3H78_03765</name>
</gene>
<sequence>MKKTVSTIQRVLNVWAIILIIWSIYRTKFRLPEWFDEFIAKPIVFILPVFWYIKKYENKNFFDAIWFDFKKIFADLYLGISIGLIFAISAFLSNLIRSDGISLGNPIFSIGISKLSLFFITALATGISEEILSRGFILKRLYEDSQNVFVASFNASILFFILHIPILFTNAKLSGSLLMIFMVTDLILSLANSFIFLQRKSLFLPILIHAFYNLAIILYI</sequence>
<feature type="transmembrane region" description="Helical" evidence="1">
    <location>
        <begin position="148"/>
        <end position="168"/>
    </location>
</feature>
<feature type="transmembrane region" description="Helical" evidence="1">
    <location>
        <begin position="174"/>
        <end position="195"/>
    </location>
</feature>
<reference evidence="3 4" key="1">
    <citation type="journal article" date="2016" name="Nat. Commun.">
        <title>Thousands of microbial genomes shed light on interconnected biogeochemical processes in an aquifer system.</title>
        <authorList>
            <person name="Anantharaman K."/>
            <person name="Brown C.T."/>
            <person name="Hug L.A."/>
            <person name="Sharon I."/>
            <person name="Castelle C.J."/>
            <person name="Probst A.J."/>
            <person name="Thomas B.C."/>
            <person name="Singh A."/>
            <person name="Wilkins M.J."/>
            <person name="Karaoz U."/>
            <person name="Brodie E.L."/>
            <person name="Williams K.H."/>
            <person name="Hubbard S.S."/>
            <person name="Banfield J.F."/>
        </authorList>
    </citation>
    <scope>NUCLEOTIDE SEQUENCE [LARGE SCALE GENOMIC DNA]</scope>
</reference>
<dbReference type="GO" id="GO:0080120">
    <property type="term" value="P:CAAX-box protein maturation"/>
    <property type="evidence" value="ECO:0007669"/>
    <property type="project" value="UniProtKB-ARBA"/>
</dbReference>
<keyword evidence="1" id="KW-0812">Transmembrane</keyword>
<proteinExistence type="predicted"/>